<dbReference type="GO" id="GO:0060754">
    <property type="term" value="P:positive regulation of mast cell chemotaxis"/>
    <property type="evidence" value="ECO:0007669"/>
    <property type="project" value="TreeGrafter"/>
</dbReference>
<dbReference type="GO" id="GO:0016020">
    <property type="term" value="C:membrane"/>
    <property type="evidence" value="ECO:0007669"/>
    <property type="project" value="InterPro"/>
</dbReference>
<sequence>QFFLNLNYFSFYDAYCIFYFIIFSSTVAMRFMEVLTKSVCRPIEKLVNVEGEFPDGVEYIYIPSCVPLFRCSGCCIDETKECYPTTKRNITLEVRTGQGRAQIPLLNTLNINMKPHHSPTPSCPQKKKKKSTI</sequence>
<evidence type="ECO:0000256" key="1">
    <source>
        <dbReference type="ARBA" id="ARBA00023030"/>
    </source>
</evidence>
<name>A0A3Q2ULZ7_FUNHE</name>
<dbReference type="PANTHER" id="PTHR12025">
    <property type="entry name" value="VASCULAR ENDOTHELIAL GROWTH FACTOR"/>
    <property type="match status" value="1"/>
</dbReference>
<dbReference type="PROSITE" id="PS50278">
    <property type="entry name" value="PDGF_2"/>
    <property type="match status" value="1"/>
</dbReference>
<dbReference type="Ensembl" id="ENSFHET00000033913.1">
    <property type="protein sequence ID" value="ENSFHEP00000032510.1"/>
    <property type="gene ID" value="ENSFHEG00000019004.1"/>
</dbReference>
<dbReference type="GO" id="GO:0038084">
    <property type="term" value="P:vascular endothelial growth factor signaling pathway"/>
    <property type="evidence" value="ECO:0007669"/>
    <property type="project" value="TreeGrafter"/>
</dbReference>
<keyword evidence="5" id="KW-0812">Transmembrane</keyword>
<evidence type="ECO:0000256" key="3">
    <source>
        <dbReference type="RuleBase" id="RU003818"/>
    </source>
</evidence>
<reference evidence="7" key="2">
    <citation type="submission" date="2025-09" db="UniProtKB">
        <authorList>
            <consortium name="Ensembl"/>
        </authorList>
    </citation>
    <scope>IDENTIFICATION</scope>
</reference>
<dbReference type="PANTHER" id="PTHR12025:SF5">
    <property type="entry name" value="VASCULAR ENDOTHELIAL GROWTH FACTOR A, LONG FORM"/>
    <property type="match status" value="1"/>
</dbReference>
<dbReference type="InterPro" id="IPR029034">
    <property type="entry name" value="Cystine-knot_cytokine"/>
</dbReference>
<dbReference type="InterPro" id="IPR023581">
    <property type="entry name" value="PD_growth_factor_CS"/>
</dbReference>
<dbReference type="PROSITE" id="PS00249">
    <property type="entry name" value="PDGF_1"/>
    <property type="match status" value="1"/>
</dbReference>
<feature type="region of interest" description="Disordered" evidence="4">
    <location>
        <begin position="114"/>
        <end position="133"/>
    </location>
</feature>
<dbReference type="GO" id="GO:0005615">
    <property type="term" value="C:extracellular space"/>
    <property type="evidence" value="ECO:0007669"/>
    <property type="project" value="TreeGrafter"/>
</dbReference>
<reference evidence="7" key="1">
    <citation type="submission" date="2025-08" db="UniProtKB">
        <authorList>
            <consortium name="Ensembl"/>
        </authorList>
    </citation>
    <scope>IDENTIFICATION</scope>
</reference>
<feature type="transmembrane region" description="Helical" evidence="5">
    <location>
        <begin position="12"/>
        <end position="32"/>
    </location>
</feature>
<dbReference type="SMART" id="SM00141">
    <property type="entry name" value="PDGF"/>
    <property type="match status" value="1"/>
</dbReference>
<organism evidence="7 8">
    <name type="scientific">Fundulus heteroclitus</name>
    <name type="common">Killifish</name>
    <name type="synonym">Mummichog</name>
    <dbReference type="NCBI Taxonomy" id="8078"/>
    <lineage>
        <taxon>Eukaryota</taxon>
        <taxon>Metazoa</taxon>
        <taxon>Chordata</taxon>
        <taxon>Craniata</taxon>
        <taxon>Vertebrata</taxon>
        <taxon>Euteleostomi</taxon>
        <taxon>Actinopterygii</taxon>
        <taxon>Neopterygii</taxon>
        <taxon>Teleostei</taxon>
        <taxon>Neoteleostei</taxon>
        <taxon>Acanthomorphata</taxon>
        <taxon>Ovalentaria</taxon>
        <taxon>Atherinomorphae</taxon>
        <taxon>Cyprinodontiformes</taxon>
        <taxon>Fundulidae</taxon>
        <taxon>Fundulus</taxon>
    </lineage>
</organism>
<keyword evidence="5" id="KW-1133">Transmembrane helix</keyword>
<dbReference type="GO" id="GO:0008083">
    <property type="term" value="F:growth factor activity"/>
    <property type="evidence" value="ECO:0007669"/>
    <property type="project" value="UniProtKB-KW"/>
</dbReference>
<dbReference type="AlphaFoldDB" id="A0A3Q2ULZ7"/>
<dbReference type="Pfam" id="PF00341">
    <property type="entry name" value="PDGF"/>
    <property type="match status" value="1"/>
</dbReference>
<evidence type="ECO:0000256" key="5">
    <source>
        <dbReference type="SAM" id="Phobius"/>
    </source>
</evidence>
<dbReference type="GO" id="GO:0042056">
    <property type="term" value="F:chemoattractant activity"/>
    <property type="evidence" value="ECO:0007669"/>
    <property type="project" value="TreeGrafter"/>
</dbReference>
<dbReference type="GO" id="GO:0005172">
    <property type="term" value="F:vascular endothelial growth factor receptor binding"/>
    <property type="evidence" value="ECO:0007669"/>
    <property type="project" value="TreeGrafter"/>
</dbReference>
<keyword evidence="8" id="KW-1185">Reference proteome</keyword>
<evidence type="ECO:0000259" key="6">
    <source>
        <dbReference type="PROSITE" id="PS50278"/>
    </source>
</evidence>
<dbReference type="GO" id="GO:0001938">
    <property type="term" value="P:positive regulation of endothelial cell proliferation"/>
    <property type="evidence" value="ECO:0007669"/>
    <property type="project" value="TreeGrafter"/>
</dbReference>
<dbReference type="GO" id="GO:0001666">
    <property type="term" value="P:response to hypoxia"/>
    <property type="evidence" value="ECO:0007669"/>
    <property type="project" value="TreeGrafter"/>
</dbReference>
<keyword evidence="5" id="KW-0472">Membrane</keyword>
<dbReference type="GO" id="GO:0002040">
    <property type="term" value="P:sprouting angiogenesis"/>
    <property type="evidence" value="ECO:0007669"/>
    <property type="project" value="TreeGrafter"/>
</dbReference>
<dbReference type="GO" id="GO:0048010">
    <property type="term" value="P:vascular endothelial growth factor receptor signaling pathway"/>
    <property type="evidence" value="ECO:0007669"/>
    <property type="project" value="TreeGrafter"/>
</dbReference>
<evidence type="ECO:0000256" key="4">
    <source>
        <dbReference type="SAM" id="MobiDB-lite"/>
    </source>
</evidence>
<protein>
    <recommendedName>
        <fullName evidence="6">Platelet-derived growth factor (PDGF) family profile domain-containing protein</fullName>
    </recommendedName>
</protein>
<feature type="domain" description="Platelet-derived growth factor (PDGF) family profile" evidence="6">
    <location>
        <begin position="27"/>
        <end position="116"/>
    </location>
</feature>
<dbReference type="GeneTree" id="ENSGT00940000157284"/>
<dbReference type="InterPro" id="IPR000072">
    <property type="entry name" value="PDGF/VEGF_dom"/>
</dbReference>
<keyword evidence="1 3" id="KW-0339">Growth factor</keyword>
<evidence type="ECO:0000256" key="2">
    <source>
        <dbReference type="ARBA" id="ARBA00023157"/>
    </source>
</evidence>
<proteinExistence type="inferred from homology"/>
<keyword evidence="2" id="KW-1015">Disulfide bond</keyword>
<dbReference type="GO" id="GO:0050930">
    <property type="term" value="P:induction of positive chemotaxis"/>
    <property type="evidence" value="ECO:0007669"/>
    <property type="project" value="TreeGrafter"/>
</dbReference>
<comment type="similarity">
    <text evidence="3">Belongs to the PDGF/VEGF growth factor family.</text>
</comment>
<evidence type="ECO:0000313" key="7">
    <source>
        <dbReference type="Ensembl" id="ENSFHEP00000032510.1"/>
    </source>
</evidence>
<evidence type="ECO:0000313" key="8">
    <source>
        <dbReference type="Proteomes" id="UP000265000"/>
    </source>
</evidence>
<accession>A0A3Q2ULZ7</accession>
<dbReference type="Gene3D" id="2.10.90.10">
    <property type="entry name" value="Cystine-knot cytokines"/>
    <property type="match status" value="1"/>
</dbReference>
<dbReference type="Proteomes" id="UP000265000">
    <property type="component" value="Unplaced"/>
</dbReference>
<dbReference type="SUPFAM" id="SSF57501">
    <property type="entry name" value="Cystine-knot cytokines"/>
    <property type="match status" value="1"/>
</dbReference>
<dbReference type="STRING" id="8078.ENSFHEP00000032510"/>
<dbReference type="GO" id="GO:0045766">
    <property type="term" value="P:positive regulation of angiogenesis"/>
    <property type="evidence" value="ECO:0007669"/>
    <property type="project" value="TreeGrafter"/>
</dbReference>
<dbReference type="InterPro" id="IPR050507">
    <property type="entry name" value="PDGF/VEGF_growth_factor"/>
</dbReference>